<keyword evidence="2" id="KW-0812">Transmembrane</keyword>
<evidence type="ECO:0000256" key="2">
    <source>
        <dbReference type="SAM" id="Phobius"/>
    </source>
</evidence>
<name>A0A8J7ASK3_9CYAN</name>
<gene>
    <name evidence="3" type="ORF">IQ241_20045</name>
</gene>
<dbReference type="AlphaFoldDB" id="A0A8J7ASK3"/>
<dbReference type="InterPro" id="IPR020360">
    <property type="entry name" value="Uncharacterised_alr2393"/>
</dbReference>
<evidence type="ECO:0000313" key="3">
    <source>
        <dbReference type="EMBL" id="MBE9079560.1"/>
    </source>
</evidence>
<evidence type="ECO:0000256" key="1">
    <source>
        <dbReference type="SAM" id="MobiDB-lite"/>
    </source>
</evidence>
<keyword evidence="2" id="KW-0472">Membrane</keyword>
<comment type="caution">
    <text evidence="3">The sequence shown here is derived from an EMBL/GenBank/DDBJ whole genome shotgun (WGS) entry which is preliminary data.</text>
</comment>
<organism evidence="3 4">
    <name type="scientific">Vasconcelosia minhoensis LEGE 07310</name>
    <dbReference type="NCBI Taxonomy" id="915328"/>
    <lineage>
        <taxon>Bacteria</taxon>
        <taxon>Bacillati</taxon>
        <taxon>Cyanobacteriota</taxon>
        <taxon>Cyanophyceae</taxon>
        <taxon>Nodosilineales</taxon>
        <taxon>Cymatolegaceae</taxon>
        <taxon>Vasconcelosia</taxon>
        <taxon>Vasconcelosia minhoensis</taxon>
    </lineage>
</organism>
<dbReference type="EMBL" id="JADEXG010000060">
    <property type="protein sequence ID" value="MBE9079560.1"/>
    <property type="molecule type" value="Genomic_DNA"/>
</dbReference>
<feature type="transmembrane region" description="Helical" evidence="2">
    <location>
        <begin position="103"/>
        <end position="121"/>
    </location>
</feature>
<dbReference type="Pfam" id="PF17310">
    <property type="entry name" value="DUF5357"/>
    <property type="match status" value="1"/>
</dbReference>
<dbReference type="Proteomes" id="UP000636505">
    <property type="component" value="Unassembled WGS sequence"/>
</dbReference>
<feature type="transmembrane region" description="Helical" evidence="2">
    <location>
        <begin position="77"/>
        <end position="97"/>
    </location>
</feature>
<protein>
    <submittedName>
        <fullName evidence="3">DUF5357 family protein</fullName>
    </submittedName>
</protein>
<keyword evidence="2" id="KW-1133">Transmembrane helix</keyword>
<feature type="transmembrane region" description="Helical" evidence="2">
    <location>
        <begin position="21"/>
        <end position="41"/>
    </location>
</feature>
<reference evidence="3" key="1">
    <citation type="submission" date="2020-10" db="EMBL/GenBank/DDBJ databases">
        <authorList>
            <person name="Castelo-Branco R."/>
            <person name="Eusebio N."/>
            <person name="Adriana R."/>
            <person name="Vieira A."/>
            <person name="Brugerolle De Fraissinette N."/>
            <person name="Rezende De Castro R."/>
            <person name="Schneider M.P."/>
            <person name="Vasconcelos V."/>
            <person name="Leao P.N."/>
        </authorList>
    </citation>
    <scope>NUCLEOTIDE SEQUENCE</scope>
    <source>
        <strain evidence="3">LEGE 07310</strain>
    </source>
</reference>
<proteinExistence type="predicted"/>
<accession>A0A8J7ASK3</accession>
<feature type="region of interest" description="Disordered" evidence="1">
    <location>
        <begin position="291"/>
        <end position="318"/>
    </location>
</feature>
<feature type="transmembrane region" description="Helical" evidence="2">
    <location>
        <begin position="47"/>
        <end position="70"/>
    </location>
</feature>
<dbReference type="RefSeq" id="WP_193910647.1">
    <property type="nucleotide sequence ID" value="NZ_JADEXG010000060.1"/>
</dbReference>
<keyword evidence="4" id="KW-1185">Reference proteome</keyword>
<evidence type="ECO:0000313" key="4">
    <source>
        <dbReference type="Proteomes" id="UP000636505"/>
    </source>
</evidence>
<sequence>MIEAFRDSLDRIRILITPTQYFAWQTLLLLSIFSWLMAILAEVLDAATLTVNILSTCSWISLTAAIWWALWRNPVRVAGFSISAWITGAVLCLFLFNPWPPERLRWALAAWPLISTAIRALPSFFRWDLEFKRPKPEVQQELVLILLLNLLLTSWILFYFQVQSWFGRYPSLLVNDFDRSAFVYDFSSDFERIPQGVLLLESAADALEQQLNGIPWPRTERWLLNSEAQVADIAREIPRAALYAPEESLFWKLGAPPPIGAAGGYRLNFRAYWRGPVARENGYYLEKSCQLTPQRRTRPAPPSRPSPSGRSPAVPPVEYETTIVQCDTAVPEPQWIDASAVD</sequence>
<feature type="transmembrane region" description="Helical" evidence="2">
    <location>
        <begin position="142"/>
        <end position="162"/>
    </location>
</feature>